<dbReference type="AlphaFoldDB" id="A0A9Q0KW50"/>
<comment type="caution">
    <text evidence="3">The sequence shown here is derived from an EMBL/GenBank/DDBJ whole genome shotgun (WGS) entry which is preliminary data.</text>
</comment>
<feature type="compositionally biased region" description="Low complexity" evidence="2">
    <location>
        <begin position="294"/>
        <end position="305"/>
    </location>
</feature>
<evidence type="ECO:0000256" key="2">
    <source>
        <dbReference type="SAM" id="MobiDB-lite"/>
    </source>
</evidence>
<proteinExistence type="predicted"/>
<reference evidence="3" key="1">
    <citation type="journal article" date="2023" name="Plant J.">
        <title>The genome of the king protea, Protea cynaroides.</title>
        <authorList>
            <person name="Chang J."/>
            <person name="Duong T.A."/>
            <person name="Schoeman C."/>
            <person name="Ma X."/>
            <person name="Roodt D."/>
            <person name="Barker N."/>
            <person name="Li Z."/>
            <person name="Van de Peer Y."/>
            <person name="Mizrachi E."/>
        </authorList>
    </citation>
    <scope>NUCLEOTIDE SEQUENCE</scope>
    <source>
        <tissue evidence="3">Young leaves</tissue>
    </source>
</reference>
<dbReference type="EMBL" id="JAMYWD010000002">
    <property type="protein sequence ID" value="KAJ4977719.1"/>
    <property type="molecule type" value="Genomic_DNA"/>
</dbReference>
<accession>A0A9Q0KW50</accession>
<keyword evidence="4" id="KW-1185">Reference proteome</keyword>
<dbReference type="OrthoDB" id="691984at2759"/>
<feature type="region of interest" description="Disordered" evidence="2">
    <location>
        <begin position="256"/>
        <end position="321"/>
    </location>
</feature>
<feature type="region of interest" description="Disordered" evidence="2">
    <location>
        <begin position="1"/>
        <end position="27"/>
    </location>
</feature>
<evidence type="ECO:0000256" key="1">
    <source>
        <dbReference type="SAM" id="Coils"/>
    </source>
</evidence>
<dbReference type="PANTHER" id="PTHR31071">
    <property type="entry name" value="GB|AAF24581.1"/>
    <property type="match status" value="1"/>
</dbReference>
<gene>
    <name evidence="3" type="ORF">NE237_008499</name>
</gene>
<feature type="compositionally biased region" description="Low complexity" evidence="2">
    <location>
        <begin position="256"/>
        <end position="271"/>
    </location>
</feature>
<dbReference type="InterPro" id="IPR043424">
    <property type="entry name" value="BLT-like"/>
</dbReference>
<feature type="coiled-coil region" evidence="1">
    <location>
        <begin position="164"/>
        <end position="230"/>
    </location>
</feature>
<protein>
    <submittedName>
        <fullName evidence="3">Uncharacterized protein</fullName>
    </submittedName>
</protein>
<dbReference type="Proteomes" id="UP001141806">
    <property type="component" value="Unassembled WGS sequence"/>
</dbReference>
<evidence type="ECO:0000313" key="3">
    <source>
        <dbReference type="EMBL" id="KAJ4977719.1"/>
    </source>
</evidence>
<name>A0A9Q0KW50_9MAGN</name>
<organism evidence="3 4">
    <name type="scientific">Protea cynaroides</name>
    <dbReference type="NCBI Taxonomy" id="273540"/>
    <lineage>
        <taxon>Eukaryota</taxon>
        <taxon>Viridiplantae</taxon>
        <taxon>Streptophyta</taxon>
        <taxon>Embryophyta</taxon>
        <taxon>Tracheophyta</taxon>
        <taxon>Spermatophyta</taxon>
        <taxon>Magnoliopsida</taxon>
        <taxon>Proteales</taxon>
        <taxon>Proteaceae</taxon>
        <taxon>Protea</taxon>
    </lineage>
</organism>
<dbReference type="PANTHER" id="PTHR31071:SF7">
    <property type="entry name" value="OS04G0382800 PROTEIN"/>
    <property type="match status" value="1"/>
</dbReference>
<evidence type="ECO:0000313" key="4">
    <source>
        <dbReference type="Proteomes" id="UP001141806"/>
    </source>
</evidence>
<sequence length="321" mass="35666">MPTCSTHPKSPKYPPSQRGGKGKPPPISARKLAVTLWVMNEIPSPHMKEDVLEERRLLKKEMRGRDRTPEDGSFRNWELLKVLNRIWGLEEHHSSSMSLVSALRVEIDCARMQIEQLIQEQRSDHGEINYLMKRFAEEKAAWKTKEQERIQAAIDSIAGDLDIERKLRRRAENLNKKLGKELAETKASLSKVIKEFESERRVREVMEEACEALARNIGEDKAEVDELKRESTKVQLMQKVIQDKLAGSSHLALPVASSSAPAPTEVASSSLPAPPEVAPPEVSSSSLPAPPEVPSSSAPALLVPSNIPDVPSEDVLPSEGC</sequence>
<keyword evidence="1" id="KW-0175">Coiled coil</keyword>